<protein>
    <recommendedName>
        <fullName evidence="1">AB hydrolase-1 domain-containing protein</fullName>
    </recommendedName>
</protein>
<dbReference type="PRINTS" id="PR00111">
    <property type="entry name" value="ABHYDROLASE"/>
</dbReference>
<dbReference type="AlphaFoldDB" id="A0AAX2AH46"/>
<comment type="caution">
    <text evidence="2">The sequence shown here is derived from an EMBL/GenBank/DDBJ whole genome shotgun (WGS) entry which is preliminary data.</text>
</comment>
<keyword evidence="3" id="KW-1185">Reference proteome</keyword>
<name>A0AAX2AH46_9BACT</name>
<dbReference type="Proteomes" id="UP000290092">
    <property type="component" value="Unassembled WGS sequence"/>
</dbReference>
<dbReference type="KEGG" id="amyt:AMYT_0248"/>
<gene>
    <name evidence="2" type="ORF">CP985_08080</name>
</gene>
<evidence type="ECO:0000313" key="3">
    <source>
        <dbReference type="Proteomes" id="UP000290092"/>
    </source>
</evidence>
<dbReference type="InterPro" id="IPR050266">
    <property type="entry name" value="AB_hydrolase_sf"/>
</dbReference>
<proteinExistence type="predicted"/>
<dbReference type="InterPro" id="IPR000073">
    <property type="entry name" value="AB_hydrolase_1"/>
</dbReference>
<dbReference type="Gene3D" id="3.40.50.1820">
    <property type="entry name" value="alpha/beta hydrolase"/>
    <property type="match status" value="1"/>
</dbReference>
<dbReference type="PANTHER" id="PTHR43798">
    <property type="entry name" value="MONOACYLGLYCEROL LIPASE"/>
    <property type="match status" value="1"/>
</dbReference>
<evidence type="ECO:0000259" key="1">
    <source>
        <dbReference type="Pfam" id="PF00561"/>
    </source>
</evidence>
<dbReference type="RefSeq" id="WP_114840759.1">
    <property type="nucleotide sequence ID" value="NZ_CP031219.1"/>
</dbReference>
<dbReference type="SUPFAM" id="SSF53474">
    <property type="entry name" value="alpha/beta-Hydrolases"/>
    <property type="match status" value="1"/>
</dbReference>
<dbReference type="PANTHER" id="PTHR43798:SF33">
    <property type="entry name" value="HYDROLASE, PUTATIVE (AFU_ORTHOLOGUE AFUA_2G14860)-RELATED"/>
    <property type="match status" value="1"/>
</dbReference>
<dbReference type="EMBL" id="NXID01000027">
    <property type="protein sequence ID" value="RXK15480.1"/>
    <property type="molecule type" value="Genomic_DNA"/>
</dbReference>
<dbReference type="Pfam" id="PF00561">
    <property type="entry name" value="Abhydrolase_1"/>
    <property type="match status" value="1"/>
</dbReference>
<evidence type="ECO:0000313" key="2">
    <source>
        <dbReference type="EMBL" id="RXK15480.1"/>
    </source>
</evidence>
<feature type="domain" description="AB hydrolase-1" evidence="1">
    <location>
        <begin position="45"/>
        <end position="273"/>
    </location>
</feature>
<dbReference type="InterPro" id="IPR029058">
    <property type="entry name" value="AB_hydrolase_fold"/>
</dbReference>
<sequence length="434" mass="49173">MHLILKILLLFVVFIQSYAKQEYIKENTFNEVSYVRTFGDSSKDAIVFVHGLGEEASSIWIETAKKLQDNYYILIFDLPGFGKSDKSNKLYSPTNYAKFIFNITNHFINRPFHLVGHSMGASISLKYASMYANVKSLVLVDAAGLLNKVVYSKYLIEEKTKKITHNNSILGFISDLPRTLDNILPLEVDAILENKLSRKVFLSSNPNRIAAISLLEEDFSNTFKTIDNNTLIIWGEKDKTAPLKTAYVLNKLIKNSKLVIFKNSAHVPIIDEPELFFQELKNHLNVNNYKKKSNPILKKEDTFIIENNNDLKINGYYYKKLIVKNSKNIRIENSTIEELIVENSSLDILNSSLLLKNSSFSNFIVNLTASSINLKDTILLNKGSLDIAGVDITSKANIFKVKKDSSSITINFSLSSKNGMNLHKTITLKAKEVY</sequence>
<reference evidence="2 3" key="1">
    <citation type="submission" date="2017-09" db="EMBL/GenBank/DDBJ databases">
        <title>Genomics of the genus Arcobacter.</title>
        <authorList>
            <person name="Perez-Cataluna A."/>
            <person name="Figueras M.J."/>
            <person name="Salas-Masso N."/>
        </authorList>
    </citation>
    <scope>NUCLEOTIDE SEQUENCE [LARGE SCALE GENOMIC DNA]</scope>
    <source>
        <strain evidence="2 3">CECT 7386</strain>
    </source>
</reference>
<dbReference type="GO" id="GO:0016020">
    <property type="term" value="C:membrane"/>
    <property type="evidence" value="ECO:0007669"/>
    <property type="project" value="TreeGrafter"/>
</dbReference>
<accession>A0AAX2AH46</accession>
<organism evidence="2 3">
    <name type="scientific">Malaciobacter mytili LMG 24559</name>
    <dbReference type="NCBI Taxonomy" id="1032238"/>
    <lineage>
        <taxon>Bacteria</taxon>
        <taxon>Pseudomonadati</taxon>
        <taxon>Campylobacterota</taxon>
        <taxon>Epsilonproteobacteria</taxon>
        <taxon>Campylobacterales</taxon>
        <taxon>Arcobacteraceae</taxon>
        <taxon>Malaciobacter</taxon>
    </lineage>
</organism>